<feature type="transmembrane region" description="Helical" evidence="23">
    <location>
        <begin position="569"/>
        <end position="589"/>
    </location>
</feature>
<keyword evidence="7 23" id="KW-0812">Transmembrane</keyword>
<evidence type="ECO:0000256" key="21">
    <source>
        <dbReference type="PIRSR" id="PIRSR600407-2"/>
    </source>
</evidence>
<evidence type="ECO:0000256" key="1">
    <source>
        <dbReference type="ARBA" id="ARBA00001913"/>
    </source>
</evidence>
<dbReference type="FunFam" id="3.30.420.40:FF:000068">
    <property type="entry name" value="Ectonucleoside triphosphate diphosphohydrolase 1"/>
    <property type="match status" value="1"/>
</dbReference>
<comment type="catalytic activity">
    <reaction evidence="19">
        <text>a ribonucleoside 5'-triphosphate + 2 H2O = a ribonucleoside 5'-phosphate + 2 phosphate + 2 H(+)</text>
        <dbReference type="Rhea" id="RHEA:36795"/>
        <dbReference type="ChEBI" id="CHEBI:15377"/>
        <dbReference type="ChEBI" id="CHEBI:15378"/>
        <dbReference type="ChEBI" id="CHEBI:43474"/>
        <dbReference type="ChEBI" id="CHEBI:58043"/>
        <dbReference type="ChEBI" id="CHEBI:61557"/>
        <dbReference type="EC" id="3.6.1.5"/>
    </reaction>
</comment>
<dbReference type="GO" id="GO:0005524">
    <property type="term" value="F:ATP binding"/>
    <property type="evidence" value="ECO:0007669"/>
    <property type="project" value="UniProtKB-KW"/>
</dbReference>
<evidence type="ECO:0000256" key="15">
    <source>
        <dbReference type="ARBA" id="ARBA00023136"/>
    </source>
</evidence>
<evidence type="ECO:0000256" key="5">
    <source>
        <dbReference type="ARBA" id="ARBA00012148"/>
    </source>
</evidence>
<dbReference type="GO" id="GO:0017111">
    <property type="term" value="F:ribonucleoside triphosphate phosphatase activity"/>
    <property type="evidence" value="ECO:0007669"/>
    <property type="project" value="TreeGrafter"/>
</dbReference>
<evidence type="ECO:0000256" key="20">
    <source>
        <dbReference type="PIRSR" id="PIRSR600407-1"/>
    </source>
</evidence>
<feature type="transmembrane region" description="Helical" evidence="23">
    <location>
        <begin position="1038"/>
        <end position="1060"/>
    </location>
</feature>
<dbReference type="Pfam" id="PF01150">
    <property type="entry name" value="GDA1_CD39"/>
    <property type="match status" value="3"/>
</dbReference>
<dbReference type="Proteomes" id="UP000618051">
    <property type="component" value="Unassembled WGS sequence"/>
</dbReference>
<feature type="transmembrane region" description="Helical" evidence="23">
    <location>
        <begin position="1066"/>
        <end position="1092"/>
    </location>
</feature>
<dbReference type="PANTHER" id="PTHR11782:SF31">
    <property type="entry name" value="ECTONUCLEOSIDE TRIPHOSPHATE DIPHOSPHOHYDROLASE 8"/>
    <property type="match status" value="1"/>
</dbReference>
<evidence type="ECO:0000256" key="6">
    <source>
        <dbReference type="ARBA" id="ARBA00022475"/>
    </source>
</evidence>
<evidence type="ECO:0000256" key="2">
    <source>
        <dbReference type="ARBA" id="ARBA00001946"/>
    </source>
</evidence>
<comment type="subcellular location">
    <subcellularLocation>
        <location evidence="3">Cell membrane</location>
        <topology evidence="3">Multi-pass membrane protein</topology>
    </subcellularLocation>
</comment>
<keyword evidence="6" id="KW-1003">Cell membrane</keyword>
<evidence type="ECO:0000256" key="8">
    <source>
        <dbReference type="ARBA" id="ARBA00022723"/>
    </source>
</evidence>
<dbReference type="GO" id="GO:0004050">
    <property type="term" value="F:apyrase activity"/>
    <property type="evidence" value="ECO:0007669"/>
    <property type="project" value="UniProtKB-EC"/>
</dbReference>
<evidence type="ECO:0000313" key="24">
    <source>
        <dbReference type="EMBL" id="KAG0118314.1"/>
    </source>
</evidence>
<organism evidence="24">
    <name type="scientific">Lamprotornis superbus</name>
    <dbReference type="NCBI Taxonomy" id="245042"/>
    <lineage>
        <taxon>Eukaryota</taxon>
        <taxon>Metazoa</taxon>
        <taxon>Chordata</taxon>
        <taxon>Craniata</taxon>
        <taxon>Vertebrata</taxon>
        <taxon>Euteleostomi</taxon>
        <taxon>Archelosauria</taxon>
        <taxon>Archosauria</taxon>
        <taxon>Dinosauria</taxon>
        <taxon>Saurischia</taxon>
        <taxon>Theropoda</taxon>
        <taxon>Coelurosauria</taxon>
        <taxon>Aves</taxon>
        <taxon>Neognathae</taxon>
        <taxon>Neoaves</taxon>
        <taxon>Telluraves</taxon>
        <taxon>Australaves</taxon>
        <taxon>Passeriformes</taxon>
        <taxon>Sturnidae</taxon>
        <taxon>Lamprotornis</taxon>
    </lineage>
</organism>
<keyword evidence="26" id="KW-1185">Reference proteome</keyword>
<comment type="cofactor">
    <cofactor evidence="2">
        <name>Mg(2+)</name>
        <dbReference type="ChEBI" id="CHEBI:18420"/>
    </cofactor>
</comment>
<name>A0A835NN81_9PASS</name>
<keyword evidence="10 22" id="KW-0378">Hydrolase</keyword>
<reference evidence="25 26" key="2">
    <citation type="journal article" date="2021" name="J. Hered.">
        <title>Feather Gene Expression Elucidates the Developmental Basis of Plumage Iridescence in African Starlings.</title>
        <authorList>
            <person name="Rubenstein D.R."/>
            <person name="Corvelo A."/>
            <person name="MacManes M.D."/>
            <person name="Maia R."/>
            <person name="Narzisi G."/>
            <person name="Rousaki A."/>
            <person name="Vandenabeele P."/>
            <person name="Shawkey M.D."/>
            <person name="Solomon J."/>
        </authorList>
    </citation>
    <scope>NUCLEOTIDE SEQUENCE [LARGE SCALE GENOMIC DNA]</scope>
    <source>
        <strain evidence="25">SS15</strain>
    </source>
</reference>
<comment type="similarity">
    <text evidence="4 22">Belongs to the GDA1/CD39 NTPase family.</text>
</comment>
<evidence type="ECO:0000256" key="13">
    <source>
        <dbReference type="ARBA" id="ARBA00022842"/>
    </source>
</evidence>
<dbReference type="InterPro" id="IPR000407">
    <property type="entry name" value="GDA1_CD39_NTPase"/>
</dbReference>
<keyword evidence="15 23" id="KW-0472">Membrane</keyword>
<keyword evidence="9 21" id="KW-0547">Nucleotide-binding</keyword>
<dbReference type="EC" id="3.6.1.5" evidence="5"/>
<feature type="binding site" evidence="21">
    <location>
        <begin position="239"/>
        <end position="243"/>
    </location>
    <ligand>
        <name>ATP</name>
        <dbReference type="ChEBI" id="CHEBI:30616"/>
    </ligand>
</feature>
<sequence>MLARKKSFTSAIVGALVALSIIALVLSLVRVEDVTLPPTVKYGMVFDAGSSHTSLFVYEWDSDKENNTGVVSQTLSCDVQGQGISSYANNPPEAGNSLRECLDKALQVVPAEKQRDVPAYLGATAGMRLLRYCCGIGGDSSDRAANSHCQDSMCPVLCILPREQNSSATEQVLAEVAKTMQEYPVAFKGARILTGEEEGAYGWITINYLLDSFTKYSPKAHTWLRPEAANIFGALDLGGASTQITFMPEGSVLSQNEASELTLYGYSYKIYTHSYLCYGQNEMLKRLAKELIVESSSSTRVQHPCYPKGYTETVSLSSFRASPCTGGSDPRLALGDSTVTLEGRGNASACLAALRKLFNFSACGQSQHCSFDGVYQPPVRGQFVAFSAFYYNFKFLNLTEGQPLAVVREAIEGLCTRSWEDLSSSYPKENPKRLPKYCANANYILTLLLDAYKFNETSWNNIIFQMKAGSADVGWTLGYMLNLTNMVPAEAPASLKGHRPSLWAAAITFIILTLILGLAALLLLLWLEDPLRSNLGLLGNRCDLIPSVVGWVLRRQNVGGGMGSKAKAIAGLLAATCVCSVIALILSVVNVKDVFLPPSTKGDPVSPVPPQYGLVFDAGSTHTSLYIYQWPADKENGTGIVSQVEACSVSGPGISSYADDPAGAGASLKPCLDKAMKIIPAEQQRETPTYLGATAGMRLLREENSTKAEQVFAEVSKAIGEYPVDFRGARILTGSEEGSFGWITVNYLLQTLVKVQLGERAGRGSGENVPEKWEHPQDTEVLGALDLGGASTQITFQPGVPVEDRNTSVFFRLYGTNYSLYSHSYLCYGQSQALKMLLAALHQASSSAQISHPCYPQGYQENLTVAELYDSPCVRAPSSASPGLVLRVTGTGDPAACGTAVQRLFNFSCGAQWPCGFNGVYQPPVRGQFLAFAGFYYTFHFLNLTHQQSLSEVNTTVLSFCRRSWTEGGFLSISFIPCCTVSPMAPQLVQSFPQDLKYLHTYCSVAIYILTLLLDGYKFNEHTWSNIHFSRQAANTDIGWTLGFMLNFTNMIPAEALLHVKGHQPGLWAGAVSFLVLAIVAGLVAVFLQCFWKTK</sequence>
<reference evidence="24" key="1">
    <citation type="submission" date="2020-10" db="EMBL/GenBank/DDBJ databases">
        <title>Feather gene expression reveals the developmental basis of iridescence in African starlings.</title>
        <authorList>
            <person name="Rubenstein D.R."/>
        </authorList>
    </citation>
    <scope>NUCLEOTIDE SEQUENCE</scope>
    <source>
        <strain evidence="24">SS15</strain>
        <tissue evidence="24">Liver</tissue>
    </source>
</reference>
<protein>
    <recommendedName>
        <fullName evidence="18">Ectonucleoside triphosphate diphosphohydrolase 8</fullName>
        <ecNumber evidence="5">3.6.1.5</ecNumber>
    </recommendedName>
</protein>
<evidence type="ECO:0000256" key="19">
    <source>
        <dbReference type="ARBA" id="ARBA00049175"/>
    </source>
</evidence>
<dbReference type="EMBL" id="JADDUC020000023">
    <property type="protein sequence ID" value="KAI1232012.1"/>
    <property type="molecule type" value="Genomic_DNA"/>
</dbReference>
<evidence type="ECO:0000256" key="9">
    <source>
        <dbReference type="ARBA" id="ARBA00022741"/>
    </source>
</evidence>
<dbReference type="PANTHER" id="PTHR11782">
    <property type="entry name" value="ADENOSINE/GUANOSINE DIPHOSPHATASE"/>
    <property type="match status" value="1"/>
</dbReference>
<evidence type="ECO:0000256" key="11">
    <source>
        <dbReference type="ARBA" id="ARBA00022837"/>
    </source>
</evidence>
<evidence type="ECO:0000256" key="3">
    <source>
        <dbReference type="ARBA" id="ARBA00004651"/>
    </source>
</evidence>
<keyword evidence="8" id="KW-0479">Metal-binding</keyword>
<feature type="transmembrane region" description="Helical" evidence="23">
    <location>
        <begin position="998"/>
        <end position="1017"/>
    </location>
</feature>
<reference evidence="25" key="3">
    <citation type="submission" date="2022-01" db="EMBL/GenBank/DDBJ databases">
        <authorList>
            <person name="Rubenstein D.R."/>
        </authorList>
    </citation>
    <scope>NUCLEOTIDE SEQUENCE</scope>
    <source>
        <strain evidence="25">SS15</strain>
        <tissue evidence="25">Liver</tissue>
    </source>
</reference>
<dbReference type="GO" id="GO:0046872">
    <property type="term" value="F:metal ion binding"/>
    <property type="evidence" value="ECO:0007669"/>
    <property type="project" value="UniProtKB-KW"/>
</dbReference>
<dbReference type="GO" id="GO:0004382">
    <property type="term" value="F:GDP phosphatase activity"/>
    <property type="evidence" value="ECO:0007669"/>
    <property type="project" value="TreeGrafter"/>
</dbReference>
<keyword evidence="13" id="KW-0460">Magnesium</keyword>
<evidence type="ECO:0000256" key="16">
    <source>
        <dbReference type="ARBA" id="ARBA00023157"/>
    </source>
</evidence>
<evidence type="ECO:0000256" key="22">
    <source>
        <dbReference type="RuleBase" id="RU003833"/>
    </source>
</evidence>
<evidence type="ECO:0000256" key="12">
    <source>
        <dbReference type="ARBA" id="ARBA00022840"/>
    </source>
</evidence>
<dbReference type="Gene3D" id="3.30.420.40">
    <property type="match status" value="2"/>
</dbReference>
<keyword evidence="16" id="KW-1015">Disulfide bond</keyword>
<evidence type="ECO:0000313" key="25">
    <source>
        <dbReference type="EMBL" id="KAI1232012.1"/>
    </source>
</evidence>
<keyword evidence="14 23" id="KW-1133">Transmembrane helix</keyword>
<dbReference type="Gene3D" id="3.30.420.150">
    <property type="entry name" value="Exopolyphosphatase. Domain 2"/>
    <property type="match status" value="2"/>
</dbReference>
<dbReference type="GO" id="GO:0009134">
    <property type="term" value="P:nucleoside diphosphate catabolic process"/>
    <property type="evidence" value="ECO:0007669"/>
    <property type="project" value="TreeGrafter"/>
</dbReference>
<evidence type="ECO:0000256" key="23">
    <source>
        <dbReference type="SAM" id="Phobius"/>
    </source>
</evidence>
<dbReference type="PROSITE" id="PS01238">
    <property type="entry name" value="GDA1_CD39_NTPASE"/>
    <property type="match status" value="2"/>
</dbReference>
<dbReference type="GO" id="GO:0005886">
    <property type="term" value="C:plasma membrane"/>
    <property type="evidence" value="ECO:0007669"/>
    <property type="project" value="UniProtKB-SubCell"/>
</dbReference>
<evidence type="ECO:0000313" key="26">
    <source>
        <dbReference type="Proteomes" id="UP000618051"/>
    </source>
</evidence>
<feature type="active site" description="Proton acceptor" evidence="20">
    <location>
        <position position="198"/>
    </location>
</feature>
<evidence type="ECO:0000256" key="10">
    <source>
        <dbReference type="ARBA" id="ARBA00022801"/>
    </source>
</evidence>
<evidence type="ECO:0000256" key="17">
    <source>
        <dbReference type="ARBA" id="ARBA00023180"/>
    </source>
</evidence>
<evidence type="ECO:0000256" key="7">
    <source>
        <dbReference type="ARBA" id="ARBA00022692"/>
    </source>
</evidence>
<dbReference type="EMBL" id="JADDUC010000115">
    <property type="protein sequence ID" value="KAG0118314.1"/>
    <property type="molecule type" value="Genomic_DNA"/>
</dbReference>
<proteinExistence type="inferred from homology"/>
<dbReference type="OrthoDB" id="6372431at2759"/>
<keyword evidence="11" id="KW-0106">Calcium</keyword>
<evidence type="ECO:0000256" key="14">
    <source>
        <dbReference type="ARBA" id="ARBA00022989"/>
    </source>
</evidence>
<dbReference type="GO" id="GO:0045134">
    <property type="term" value="F:UDP phosphatase activity"/>
    <property type="evidence" value="ECO:0007669"/>
    <property type="project" value="TreeGrafter"/>
</dbReference>
<evidence type="ECO:0000256" key="4">
    <source>
        <dbReference type="ARBA" id="ARBA00009283"/>
    </source>
</evidence>
<comment type="caution">
    <text evidence="24">The sequence shown here is derived from an EMBL/GenBank/DDBJ whole genome shotgun (WGS) entry which is preliminary data.</text>
</comment>
<dbReference type="AlphaFoldDB" id="A0A835NN81"/>
<evidence type="ECO:0000256" key="18">
    <source>
        <dbReference type="ARBA" id="ARBA00039598"/>
    </source>
</evidence>
<keyword evidence="17" id="KW-0325">Glycoprotein</keyword>
<comment type="cofactor">
    <cofactor evidence="1">
        <name>Ca(2+)</name>
        <dbReference type="ChEBI" id="CHEBI:29108"/>
    </cofactor>
</comment>
<accession>A0A835NN81</accession>
<keyword evidence="12 21" id="KW-0067">ATP-binding</keyword>
<feature type="transmembrane region" description="Helical" evidence="23">
    <location>
        <begin position="502"/>
        <end position="527"/>
    </location>
</feature>
<gene>
    <name evidence="25" type="ORF">IHE44_0007057</name>
    <name evidence="24" type="ORF">IHE44_001242</name>
</gene>